<protein>
    <submittedName>
        <fullName evidence="1">Uncharacterized protein</fullName>
    </submittedName>
</protein>
<organism evidence="1 2">
    <name type="scientific">Candidatus Accumulibacter phosphatis</name>
    <dbReference type="NCBI Taxonomy" id="327160"/>
    <lineage>
        <taxon>Bacteria</taxon>
        <taxon>Pseudomonadati</taxon>
        <taxon>Pseudomonadota</taxon>
        <taxon>Betaproteobacteria</taxon>
        <taxon>Candidatus Accumulibacter</taxon>
    </lineage>
</organism>
<dbReference type="RefSeq" id="WP_138678705.1">
    <property type="nucleotide sequence ID" value="NZ_SWAD01000088.1"/>
</dbReference>
<proteinExistence type="predicted"/>
<dbReference type="Proteomes" id="UP000306324">
    <property type="component" value="Unassembled WGS sequence"/>
</dbReference>
<dbReference type="AlphaFoldDB" id="A0A5S4EJM1"/>
<gene>
    <name evidence="1" type="ORF">ACCUM_1171</name>
</gene>
<name>A0A5S4EJM1_9PROT</name>
<sequence length="94" mass="11065">MHKRFWWFVILPAVFVASLSFAQFSILDMVADKVIQRYQMSTCEQLWMKKDQPKLAEEQRVIGLLRRDPAMRTEFLNRVAAPIANKMFECGMIP</sequence>
<dbReference type="OrthoDB" id="9008844at2"/>
<evidence type="ECO:0000313" key="2">
    <source>
        <dbReference type="Proteomes" id="UP000306324"/>
    </source>
</evidence>
<comment type="caution">
    <text evidence="1">The sequence shown here is derived from an EMBL/GenBank/DDBJ whole genome shotgun (WGS) entry which is preliminary data.</text>
</comment>
<accession>A0A5S4EJM1</accession>
<dbReference type="EMBL" id="SWAD01000088">
    <property type="protein sequence ID" value="TMQ75542.1"/>
    <property type="molecule type" value="Genomic_DNA"/>
</dbReference>
<reference evidence="1 2" key="1">
    <citation type="submission" date="2019-04" db="EMBL/GenBank/DDBJ databases">
        <title>A novel phosphate-accumulating bacterium identified in bioreactor for phosphate removal from wastewater.</title>
        <authorList>
            <person name="Kotlyarov R.Y."/>
            <person name="Beletsky A.V."/>
            <person name="Kallistova A.Y."/>
            <person name="Dorofeev A.G."/>
            <person name="Nikolaev Y.Y."/>
            <person name="Pimenov N.V."/>
            <person name="Ravin N.V."/>
            <person name="Mardanov A.V."/>
        </authorList>
    </citation>
    <scope>NUCLEOTIDE SEQUENCE [LARGE SCALE GENOMIC DNA]</scope>
    <source>
        <strain evidence="1 2">Bin19</strain>
    </source>
</reference>
<keyword evidence="2" id="KW-1185">Reference proteome</keyword>
<evidence type="ECO:0000313" key="1">
    <source>
        <dbReference type="EMBL" id="TMQ75542.1"/>
    </source>
</evidence>